<dbReference type="PRINTS" id="PR00304">
    <property type="entry name" value="TCOMPLEXTCP1"/>
</dbReference>
<dbReference type="GO" id="GO:0006886">
    <property type="term" value="P:intracellular protein transport"/>
    <property type="evidence" value="ECO:0007669"/>
    <property type="project" value="InterPro"/>
</dbReference>
<evidence type="ECO:0000256" key="7">
    <source>
        <dbReference type="ARBA" id="ARBA00022840"/>
    </source>
</evidence>
<dbReference type="WBParaSite" id="MBELARI_LOCUS20546">
    <property type="protein sequence ID" value="MBELARI_LOCUS20546"/>
    <property type="gene ID" value="MBELARI_LOCUS20546"/>
</dbReference>
<keyword evidence="12" id="KW-0968">Cytoplasmic vesicle</keyword>
<dbReference type="Pfam" id="PF00118">
    <property type="entry name" value="Cpn60_TCP1"/>
    <property type="match status" value="1"/>
</dbReference>
<accession>A0AAF3F424</accession>
<keyword evidence="9" id="KW-0333">Golgi apparatus</keyword>
<dbReference type="InterPro" id="IPR017998">
    <property type="entry name" value="Chaperone_TCP-1"/>
</dbReference>
<dbReference type="InterPro" id="IPR002423">
    <property type="entry name" value="Cpn60/GroEL/TCP-1"/>
</dbReference>
<dbReference type="GO" id="GO:0030659">
    <property type="term" value="C:cytoplasmic vesicle membrane"/>
    <property type="evidence" value="ECO:0007669"/>
    <property type="project" value="UniProtKB-SubCell"/>
</dbReference>
<dbReference type="InterPro" id="IPR011989">
    <property type="entry name" value="ARM-like"/>
</dbReference>
<protein>
    <submittedName>
        <fullName evidence="18">AP-1 complex subunit gamma</fullName>
    </submittedName>
</protein>
<evidence type="ECO:0000256" key="8">
    <source>
        <dbReference type="ARBA" id="ARBA00022927"/>
    </source>
</evidence>
<evidence type="ECO:0000256" key="11">
    <source>
        <dbReference type="ARBA" id="ARBA00023186"/>
    </source>
</evidence>
<dbReference type="GO" id="GO:0016887">
    <property type="term" value="F:ATP hydrolysis activity"/>
    <property type="evidence" value="ECO:0007669"/>
    <property type="project" value="InterPro"/>
</dbReference>
<keyword evidence="7 14" id="KW-0067">ATP-binding</keyword>
<dbReference type="InterPro" id="IPR008153">
    <property type="entry name" value="GAE_dom"/>
</dbReference>
<evidence type="ECO:0000256" key="5">
    <source>
        <dbReference type="ARBA" id="ARBA00022448"/>
    </source>
</evidence>
<evidence type="ECO:0000256" key="1">
    <source>
        <dbReference type="ARBA" id="ARBA00004156"/>
    </source>
</evidence>
<dbReference type="PROSITE" id="PS00995">
    <property type="entry name" value="TCP1_3"/>
    <property type="match status" value="1"/>
</dbReference>
<dbReference type="Gene3D" id="2.60.40.1230">
    <property type="match status" value="1"/>
</dbReference>
<evidence type="ECO:0000256" key="6">
    <source>
        <dbReference type="ARBA" id="ARBA00022741"/>
    </source>
</evidence>
<evidence type="ECO:0000256" key="3">
    <source>
        <dbReference type="ARBA" id="ARBA00006613"/>
    </source>
</evidence>
<dbReference type="InterPro" id="IPR002194">
    <property type="entry name" value="Chaperonin_TCP-1_CS"/>
</dbReference>
<dbReference type="Gene3D" id="1.10.560.10">
    <property type="entry name" value="GroEL-like equatorial domain"/>
    <property type="match status" value="1"/>
</dbReference>
<comment type="similarity">
    <text evidence="4 14">Belongs to the TCP-1 chaperonin family.</text>
</comment>
<dbReference type="InterPro" id="IPR050840">
    <property type="entry name" value="Adaptor_Complx_Large_Subunit"/>
</dbReference>
<dbReference type="SUPFAM" id="SSF49348">
    <property type="entry name" value="Clathrin adaptor appendage domain"/>
    <property type="match status" value="1"/>
</dbReference>
<dbReference type="Pfam" id="PF02883">
    <property type="entry name" value="Alpha_adaptinC2"/>
    <property type="match status" value="1"/>
</dbReference>
<dbReference type="Proteomes" id="UP000887575">
    <property type="component" value="Unassembled WGS sequence"/>
</dbReference>
<name>A0AAF3F424_9BILA</name>
<dbReference type="GO" id="GO:0016192">
    <property type="term" value="P:vesicle-mediated transport"/>
    <property type="evidence" value="ECO:0007669"/>
    <property type="project" value="InterPro"/>
</dbReference>
<evidence type="ECO:0000256" key="10">
    <source>
        <dbReference type="ARBA" id="ARBA00023136"/>
    </source>
</evidence>
<dbReference type="GO" id="GO:0005524">
    <property type="term" value="F:ATP binding"/>
    <property type="evidence" value="ECO:0007669"/>
    <property type="project" value="UniProtKB-KW"/>
</dbReference>
<dbReference type="AlphaFoldDB" id="A0AAF3F424"/>
<evidence type="ECO:0000256" key="4">
    <source>
        <dbReference type="ARBA" id="ARBA00008020"/>
    </source>
</evidence>
<evidence type="ECO:0000256" key="15">
    <source>
        <dbReference type="SAM" id="MobiDB-lite"/>
    </source>
</evidence>
<dbReference type="SUPFAM" id="SSF48371">
    <property type="entry name" value="ARM repeat"/>
    <property type="match status" value="1"/>
</dbReference>
<evidence type="ECO:0000256" key="13">
    <source>
        <dbReference type="ARBA" id="ARBA00029433"/>
    </source>
</evidence>
<dbReference type="SUPFAM" id="SSF48592">
    <property type="entry name" value="GroEL equatorial domain-like"/>
    <property type="match status" value="1"/>
</dbReference>
<keyword evidence="8" id="KW-0653">Protein transport</keyword>
<dbReference type="GO" id="GO:0005794">
    <property type="term" value="C:Golgi apparatus"/>
    <property type="evidence" value="ECO:0007669"/>
    <property type="project" value="UniProtKB-SubCell"/>
</dbReference>
<evidence type="ECO:0000256" key="2">
    <source>
        <dbReference type="ARBA" id="ARBA00004555"/>
    </source>
</evidence>
<dbReference type="InterPro" id="IPR008152">
    <property type="entry name" value="Clathrin_a/b/g-adaptin_app_Ig"/>
</dbReference>
<keyword evidence="5" id="KW-0813">Transport</keyword>
<sequence>MLMDPMGGIVRTNDGNAILREITVKHPAAKSMIDIARTQDEETGDGTTLVIVLAGEIMSKAHVFLEQRIHPTIIIQAYLQALEDMVKLAETNKAREKAKKPTTNAVPHHKRGNKNNLQKVASKEDEEGGENADPKGAAPPPDAKTPAPSTALPLGRIKIEVIITTLFRQKVKWKATASIKMATAVETMIEKIDEVKSRLGRTLGTPMRLRDLIRQVRAARTMAEERAVVDRESANIRESFRDDESPWKCRNIAKLLYIHMLGYPAHFGQMECMKLVAQPRFTDKRIGYLGAMLLLDERSEVHLLVTNSLKNDLNSQTQFVTGLALCTLGSICSSEMCRDLANEIERLVKSSNAYIKKKAALCAFRIVRKVPELMEVFISCTRSLLGEKNHGVLMGATTLVTEMCERSPDVLNHFKKLVPSLVRILKNLLMSGYSPEHDVTGISDPFLQVKLLRLLRVLGKDDPKATEEMNDILAQVATNTETAKNVGNAILYETVLTIMEIRSESGLRVLAVNILGRFLLNPDKNIRYVALNTLLKTVAVDYQAVQRHRTTVVDCLKDPDISIRKRAMELCFALINKTNITHMTKEILIFLDTADPEFKSECASKMYVATERFSPSQEWHLDTMIKVLELAGNHVPDEVVSCMIQLVSSHPSIQHYAAVRLFRSIQAQDVTNAQPLLQVAFWSIGEFGDLLLQPSDDDSSRIEEGEVVSVFELVIPSTLTSLVTKCYGVTALAKLATRFSSTLPRVQALIGANQAHIHLELQQRSIEFNRVVDAGDLKFGLLERMPIIQQNSLNAAAAPIDESMMEVTTNSNDGGNLITTNADLLGGLSLDSNSMPGVQAAPSLNAGNDLFDLIGGGGIPSSSGPATIANGLDDLLGGALGGLSVSNPLSTANISPNPSTNADPFDFLGGGTTQKSAPPSNPGVMALNSNGIEAKLVVEKDFIGGQPAELLLSVVNNNSAKVENFVFQAAVTKAYQVELQAASGSDLGLNGAQPQITQRMRIKKVADGQTLRMRTRATFTLNGSSITIQGEVNSLPGLS</sequence>
<keyword evidence="17" id="KW-1185">Reference proteome</keyword>
<proteinExistence type="inferred from homology"/>
<dbReference type="FunFam" id="1.25.10.10:FF:000030">
    <property type="entry name" value="AP-1 complex subunit gamma"/>
    <property type="match status" value="1"/>
</dbReference>
<dbReference type="GO" id="GO:0030117">
    <property type="term" value="C:membrane coat"/>
    <property type="evidence" value="ECO:0007669"/>
    <property type="project" value="InterPro"/>
</dbReference>
<dbReference type="InterPro" id="IPR016024">
    <property type="entry name" value="ARM-type_fold"/>
</dbReference>
<comment type="similarity">
    <text evidence="3">Belongs to the adaptor complexes large subunit family.</text>
</comment>
<dbReference type="Gene3D" id="1.25.10.10">
    <property type="entry name" value="Leucine-rich Repeat Variant"/>
    <property type="match status" value="1"/>
</dbReference>
<organism evidence="17 18">
    <name type="scientific">Mesorhabditis belari</name>
    <dbReference type="NCBI Taxonomy" id="2138241"/>
    <lineage>
        <taxon>Eukaryota</taxon>
        <taxon>Metazoa</taxon>
        <taxon>Ecdysozoa</taxon>
        <taxon>Nematoda</taxon>
        <taxon>Chromadorea</taxon>
        <taxon>Rhabditida</taxon>
        <taxon>Rhabditina</taxon>
        <taxon>Rhabditomorpha</taxon>
        <taxon>Rhabditoidea</taxon>
        <taxon>Rhabditidae</taxon>
        <taxon>Mesorhabditinae</taxon>
        <taxon>Mesorhabditis</taxon>
    </lineage>
</organism>
<reference evidence="18" key="1">
    <citation type="submission" date="2024-02" db="UniProtKB">
        <authorList>
            <consortium name="WormBaseParasite"/>
        </authorList>
    </citation>
    <scope>IDENTIFICATION</scope>
</reference>
<dbReference type="InterPro" id="IPR013041">
    <property type="entry name" value="Clathrin_app_Ig-like_sf"/>
</dbReference>
<evidence type="ECO:0000256" key="12">
    <source>
        <dbReference type="ARBA" id="ARBA00023329"/>
    </source>
</evidence>
<keyword evidence="10" id="KW-0472">Membrane</keyword>
<keyword evidence="6 14" id="KW-0547">Nucleotide-binding</keyword>
<dbReference type="Pfam" id="PF01602">
    <property type="entry name" value="Adaptin_N"/>
    <property type="match status" value="1"/>
</dbReference>
<dbReference type="SMART" id="SM00809">
    <property type="entry name" value="Alpha_adaptinC2"/>
    <property type="match status" value="1"/>
</dbReference>
<comment type="subcellular location">
    <subcellularLocation>
        <location evidence="1">Cytoplasmic vesicle membrane</location>
    </subcellularLocation>
    <subcellularLocation>
        <location evidence="13">Endomembrane system</location>
        <topology evidence="13">Peripheral membrane protein</topology>
        <orientation evidence="13">Cytoplasmic side</orientation>
    </subcellularLocation>
    <subcellularLocation>
        <location evidence="2">Golgi apparatus</location>
    </subcellularLocation>
</comment>
<evidence type="ECO:0000313" key="17">
    <source>
        <dbReference type="Proteomes" id="UP000887575"/>
    </source>
</evidence>
<evidence type="ECO:0000259" key="16">
    <source>
        <dbReference type="PROSITE" id="PS50180"/>
    </source>
</evidence>
<evidence type="ECO:0000256" key="14">
    <source>
        <dbReference type="RuleBase" id="RU004187"/>
    </source>
</evidence>
<feature type="region of interest" description="Disordered" evidence="15">
    <location>
        <begin position="93"/>
        <end position="150"/>
    </location>
</feature>
<dbReference type="PANTHER" id="PTHR22780">
    <property type="entry name" value="ADAPTIN, ALPHA/GAMMA/EPSILON"/>
    <property type="match status" value="1"/>
</dbReference>
<keyword evidence="11 14" id="KW-0143">Chaperone</keyword>
<dbReference type="InterPro" id="IPR027413">
    <property type="entry name" value="GROEL-like_equatorial_sf"/>
</dbReference>
<evidence type="ECO:0000313" key="18">
    <source>
        <dbReference type="WBParaSite" id="MBELARI_LOCUS20546"/>
    </source>
</evidence>
<dbReference type="InterPro" id="IPR002553">
    <property type="entry name" value="Clathrin/coatomer_adapt-like_N"/>
</dbReference>
<evidence type="ECO:0000256" key="9">
    <source>
        <dbReference type="ARBA" id="ARBA00023034"/>
    </source>
</evidence>
<feature type="domain" description="GAE" evidence="16">
    <location>
        <begin position="919"/>
        <end position="1036"/>
    </location>
</feature>
<dbReference type="PROSITE" id="PS50180">
    <property type="entry name" value="GAE"/>
    <property type="match status" value="1"/>
</dbReference>
<dbReference type="GO" id="GO:0051082">
    <property type="term" value="F:unfolded protein binding"/>
    <property type="evidence" value="ECO:0007669"/>
    <property type="project" value="InterPro"/>
</dbReference>
<dbReference type="GO" id="GO:0140662">
    <property type="term" value="F:ATP-dependent protein folding chaperone"/>
    <property type="evidence" value="ECO:0007669"/>
    <property type="project" value="InterPro"/>
</dbReference>